<accession>A0ACD3A0L9</accession>
<protein>
    <submittedName>
        <fullName evidence="1">Uncharacterized protein</fullName>
    </submittedName>
</protein>
<organism evidence="1 2">
    <name type="scientific">Pluteus cervinus</name>
    <dbReference type="NCBI Taxonomy" id="181527"/>
    <lineage>
        <taxon>Eukaryota</taxon>
        <taxon>Fungi</taxon>
        <taxon>Dikarya</taxon>
        <taxon>Basidiomycota</taxon>
        <taxon>Agaricomycotina</taxon>
        <taxon>Agaricomycetes</taxon>
        <taxon>Agaricomycetidae</taxon>
        <taxon>Agaricales</taxon>
        <taxon>Pluteineae</taxon>
        <taxon>Pluteaceae</taxon>
        <taxon>Pluteus</taxon>
    </lineage>
</organism>
<reference evidence="1 2" key="1">
    <citation type="journal article" date="2019" name="Nat. Ecol. Evol.">
        <title>Megaphylogeny resolves global patterns of mushroom evolution.</title>
        <authorList>
            <person name="Varga T."/>
            <person name="Krizsan K."/>
            <person name="Foldi C."/>
            <person name="Dima B."/>
            <person name="Sanchez-Garcia M."/>
            <person name="Sanchez-Ramirez S."/>
            <person name="Szollosi G.J."/>
            <person name="Szarkandi J.G."/>
            <person name="Papp V."/>
            <person name="Albert L."/>
            <person name="Andreopoulos W."/>
            <person name="Angelini C."/>
            <person name="Antonin V."/>
            <person name="Barry K.W."/>
            <person name="Bougher N.L."/>
            <person name="Buchanan P."/>
            <person name="Buyck B."/>
            <person name="Bense V."/>
            <person name="Catcheside P."/>
            <person name="Chovatia M."/>
            <person name="Cooper J."/>
            <person name="Damon W."/>
            <person name="Desjardin D."/>
            <person name="Finy P."/>
            <person name="Geml J."/>
            <person name="Haridas S."/>
            <person name="Hughes K."/>
            <person name="Justo A."/>
            <person name="Karasinski D."/>
            <person name="Kautmanova I."/>
            <person name="Kiss B."/>
            <person name="Kocsube S."/>
            <person name="Kotiranta H."/>
            <person name="LaButti K.M."/>
            <person name="Lechner B.E."/>
            <person name="Liimatainen K."/>
            <person name="Lipzen A."/>
            <person name="Lukacs Z."/>
            <person name="Mihaltcheva S."/>
            <person name="Morgado L.N."/>
            <person name="Niskanen T."/>
            <person name="Noordeloos M.E."/>
            <person name="Ohm R.A."/>
            <person name="Ortiz-Santana B."/>
            <person name="Ovrebo C."/>
            <person name="Racz N."/>
            <person name="Riley R."/>
            <person name="Savchenko A."/>
            <person name="Shiryaev A."/>
            <person name="Soop K."/>
            <person name="Spirin V."/>
            <person name="Szebenyi C."/>
            <person name="Tomsovsky M."/>
            <person name="Tulloss R.E."/>
            <person name="Uehling J."/>
            <person name="Grigoriev I.V."/>
            <person name="Vagvolgyi C."/>
            <person name="Papp T."/>
            <person name="Martin F.M."/>
            <person name="Miettinen O."/>
            <person name="Hibbett D.S."/>
            <person name="Nagy L.G."/>
        </authorList>
    </citation>
    <scope>NUCLEOTIDE SEQUENCE [LARGE SCALE GENOMIC DNA]</scope>
    <source>
        <strain evidence="1 2">NL-1719</strain>
    </source>
</reference>
<dbReference type="EMBL" id="ML209008">
    <property type="protein sequence ID" value="TFK59343.1"/>
    <property type="molecule type" value="Genomic_DNA"/>
</dbReference>
<gene>
    <name evidence="1" type="ORF">BDN72DRAFT_780867</name>
</gene>
<keyword evidence="2" id="KW-1185">Reference proteome</keyword>
<proteinExistence type="predicted"/>
<dbReference type="Proteomes" id="UP000308600">
    <property type="component" value="Unassembled WGS sequence"/>
</dbReference>
<evidence type="ECO:0000313" key="1">
    <source>
        <dbReference type="EMBL" id="TFK59343.1"/>
    </source>
</evidence>
<evidence type="ECO:0000313" key="2">
    <source>
        <dbReference type="Proteomes" id="UP000308600"/>
    </source>
</evidence>
<sequence length="243" mass="28696">MRNHGPLVQNGVRVDDDLVRQLHVLSVVNKHYHTIRSDRLLQQLCAYLPILELIRFSSTNRRIHDNVEKYKAKAFRTRDALLRYFRNNEEISDFRTIQRETAALIVGSFAVRFFERSDLKDLVLDLFVCYKQDERLRAFFHRIGYEEEVARLHWGVIRWTPGVGKCISKLCRNERPLQFPKNRDIRFPLPYIPGALKIYDLQRQDCMGGLQRIRVVVTQETPLQKLFCSYASKSFGHNLETDD</sequence>
<name>A0ACD3A0L9_9AGAR</name>